<keyword evidence="4" id="KW-1185">Reference proteome</keyword>
<organism evidence="3 4">
    <name type="scientific">Cedecea davisae</name>
    <dbReference type="NCBI Taxonomy" id="158484"/>
    <lineage>
        <taxon>Bacteria</taxon>
        <taxon>Pseudomonadati</taxon>
        <taxon>Pseudomonadota</taxon>
        <taxon>Gammaproteobacteria</taxon>
        <taxon>Enterobacterales</taxon>
        <taxon>Enterobacteriaceae</taxon>
        <taxon>Cedecea</taxon>
    </lineage>
</organism>
<sequence>MSRLGLLLSALLLISPLASARPVDYKIVAQDTDINMSWRAFGGMQSSADIKGVTGQIKLDQNNEFNDKINVSIPVSPLIASNSLLTWQLKSDMFFDAARYPTMVFISDRVVDLGNHHYRIFGSLTVKNIRQPVILEAVLEAPKENEWALHATTAISRSAFNMTSFAAVVDDRIAIAITLQAAPL</sequence>
<dbReference type="SMART" id="SM00867">
    <property type="entry name" value="YceI"/>
    <property type="match status" value="1"/>
</dbReference>
<feature type="domain" description="Lipid/polyisoprenoid-binding YceI-like" evidence="2">
    <location>
        <begin position="24"/>
        <end position="182"/>
    </location>
</feature>
<accession>A0ABS6DF97</accession>
<dbReference type="InterPro" id="IPR007372">
    <property type="entry name" value="Lipid/polyisoprenoid-bd_YceI"/>
</dbReference>
<protein>
    <submittedName>
        <fullName evidence="3">YceI family protein</fullName>
    </submittedName>
</protein>
<reference evidence="4" key="2">
    <citation type="submission" date="2023-07" db="EMBL/GenBank/DDBJ databases">
        <title>Cedecea davisae an AmpC producer and its therapeutic implications.</title>
        <authorList>
            <person name="Notter J."/>
        </authorList>
    </citation>
    <scope>NUCLEOTIDE SEQUENCE [LARGE SCALE GENOMIC DNA]</scope>
    <source>
        <strain evidence="4">1</strain>
    </source>
</reference>
<feature type="chain" id="PRO_5047054133" evidence="1">
    <location>
        <begin position="21"/>
        <end position="184"/>
    </location>
</feature>
<dbReference type="Pfam" id="PF04264">
    <property type="entry name" value="YceI"/>
    <property type="match status" value="1"/>
</dbReference>
<evidence type="ECO:0000313" key="4">
    <source>
        <dbReference type="Proteomes" id="UP000686327"/>
    </source>
</evidence>
<gene>
    <name evidence="3" type="ORF">KC222_07515</name>
</gene>
<evidence type="ECO:0000259" key="2">
    <source>
        <dbReference type="SMART" id="SM00867"/>
    </source>
</evidence>
<keyword evidence="1" id="KW-0732">Signal</keyword>
<dbReference type="RefSeq" id="WP_216375199.1">
    <property type="nucleotide sequence ID" value="NZ_JAGRYT010000009.1"/>
</dbReference>
<name>A0ABS6DF97_9ENTR</name>
<feature type="signal peptide" evidence="1">
    <location>
        <begin position="1"/>
        <end position="20"/>
    </location>
</feature>
<dbReference type="PANTHER" id="PTHR34406">
    <property type="entry name" value="PROTEIN YCEI"/>
    <property type="match status" value="1"/>
</dbReference>
<dbReference type="PANTHER" id="PTHR34406:SF1">
    <property type="entry name" value="PROTEIN YCEI"/>
    <property type="match status" value="1"/>
</dbReference>
<comment type="caution">
    <text evidence="3">The sequence shown here is derived from an EMBL/GenBank/DDBJ whole genome shotgun (WGS) entry which is preliminary data.</text>
</comment>
<dbReference type="EMBL" id="JAGRYU010000011">
    <property type="protein sequence ID" value="MBU4681857.1"/>
    <property type="molecule type" value="Genomic_DNA"/>
</dbReference>
<evidence type="ECO:0000313" key="3">
    <source>
        <dbReference type="EMBL" id="MBU4681857.1"/>
    </source>
</evidence>
<dbReference type="Proteomes" id="UP000686327">
    <property type="component" value="Unassembled WGS sequence"/>
</dbReference>
<reference evidence="3 4" key="1">
    <citation type="submission" date="2021-04" db="EMBL/GenBank/DDBJ databases">
        <authorList>
            <person name="Seiffert S.N."/>
        </authorList>
    </citation>
    <scope>NUCLEOTIDE SEQUENCE [LARGE SCALE GENOMIC DNA]</scope>
    <source>
        <strain evidence="3 4">1</strain>
    </source>
</reference>
<evidence type="ECO:0000256" key="1">
    <source>
        <dbReference type="SAM" id="SignalP"/>
    </source>
</evidence>
<proteinExistence type="predicted"/>